<organism evidence="1 2">
    <name type="scientific">Anaerosolibacter carboniphilus</name>
    <dbReference type="NCBI Taxonomy" id="1417629"/>
    <lineage>
        <taxon>Bacteria</taxon>
        <taxon>Bacillati</taxon>
        <taxon>Bacillota</taxon>
        <taxon>Clostridia</taxon>
        <taxon>Peptostreptococcales</taxon>
        <taxon>Thermotaleaceae</taxon>
        <taxon>Anaerosolibacter</taxon>
    </lineage>
</organism>
<dbReference type="InterPro" id="IPR016155">
    <property type="entry name" value="Mopterin_synth/thiamin_S_b"/>
</dbReference>
<comment type="caution">
    <text evidence="1">The sequence shown here is derived from an EMBL/GenBank/DDBJ whole genome shotgun (WGS) entry which is preliminary data.</text>
</comment>
<proteinExistence type="predicted"/>
<evidence type="ECO:0000313" key="1">
    <source>
        <dbReference type="EMBL" id="MBB6215863.1"/>
    </source>
</evidence>
<accession>A0A841KR28</accession>
<name>A0A841KR28_9FIRM</name>
<dbReference type="AlphaFoldDB" id="A0A841KR28"/>
<protein>
    <submittedName>
        <fullName evidence="1">Molybdopterin converting factor small subunit</fullName>
    </submittedName>
</protein>
<dbReference type="RefSeq" id="WP_184310410.1">
    <property type="nucleotide sequence ID" value="NZ_JACHEN010000010.1"/>
</dbReference>
<sequence>MKVKVYAPGFCSFKFIDEDGYMELEENSSVEAVFNKLEIPSDLLTIMVFTVNYNMVAKDELLKDEDVVSFLPMMAGG</sequence>
<dbReference type="InterPro" id="IPR012675">
    <property type="entry name" value="Beta-grasp_dom_sf"/>
</dbReference>
<gene>
    <name evidence="1" type="ORF">HNQ80_001954</name>
</gene>
<dbReference type="InterPro" id="IPR003749">
    <property type="entry name" value="ThiS/MoaD-like"/>
</dbReference>
<dbReference type="SUPFAM" id="SSF54285">
    <property type="entry name" value="MoaD/ThiS"/>
    <property type="match status" value="1"/>
</dbReference>
<evidence type="ECO:0000313" key="2">
    <source>
        <dbReference type="Proteomes" id="UP000579281"/>
    </source>
</evidence>
<dbReference type="Pfam" id="PF02597">
    <property type="entry name" value="ThiS"/>
    <property type="match status" value="1"/>
</dbReference>
<dbReference type="Proteomes" id="UP000579281">
    <property type="component" value="Unassembled WGS sequence"/>
</dbReference>
<dbReference type="EMBL" id="JACHEN010000010">
    <property type="protein sequence ID" value="MBB6215863.1"/>
    <property type="molecule type" value="Genomic_DNA"/>
</dbReference>
<dbReference type="Gene3D" id="3.10.20.30">
    <property type="match status" value="1"/>
</dbReference>
<reference evidence="1 2" key="1">
    <citation type="submission" date="2020-08" db="EMBL/GenBank/DDBJ databases">
        <title>Genomic Encyclopedia of Type Strains, Phase IV (KMG-IV): sequencing the most valuable type-strain genomes for metagenomic binning, comparative biology and taxonomic classification.</title>
        <authorList>
            <person name="Goeker M."/>
        </authorList>
    </citation>
    <scope>NUCLEOTIDE SEQUENCE [LARGE SCALE GENOMIC DNA]</scope>
    <source>
        <strain evidence="1 2">DSM 103526</strain>
    </source>
</reference>
<keyword evidence="2" id="KW-1185">Reference proteome</keyword>